<evidence type="ECO:0000313" key="2">
    <source>
        <dbReference type="EMBL" id="JAT73876.1"/>
    </source>
</evidence>
<feature type="region of interest" description="Disordered" evidence="1">
    <location>
        <begin position="418"/>
        <end position="540"/>
    </location>
</feature>
<feature type="region of interest" description="Disordered" evidence="1">
    <location>
        <begin position="772"/>
        <end position="816"/>
    </location>
</feature>
<dbReference type="EMBL" id="GDKF01004746">
    <property type="protein sequence ID" value="JAT73876.1"/>
    <property type="molecule type" value="Transcribed_RNA"/>
</dbReference>
<feature type="compositionally biased region" description="Polar residues" evidence="1">
    <location>
        <begin position="521"/>
        <end position="540"/>
    </location>
</feature>
<accession>A0A1D2A3S4</accession>
<feature type="region of interest" description="Disordered" evidence="1">
    <location>
        <begin position="679"/>
        <end position="704"/>
    </location>
</feature>
<evidence type="ECO:0000256" key="1">
    <source>
        <dbReference type="SAM" id="MobiDB-lite"/>
    </source>
</evidence>
<sequence length="850" mass="89852">MAPKPAGPPKAKGGGKTIEGGGVDAKSRIEAIEREIQEQQKLRVHAQLERDWVQERWEASIKTVAALETALLAKEVEAEALQTQHGLDLKVYRARVRQLLAEVRDGAIQIQDAAAAKAVDREAGAATREASLLQQILSLQGVHREEALHHQQSMDAAVASGTEGARAAWRSAEERTASLCQAFAEELERMYGQLEDCYAQDLVATVSSAQASAASLIASHHKELKAAVEASKAREQRRMNEMLLIKEEARAAAVQYRTLQRDHFALQRASLAGVVRGTIRERSQSPPEYHTGKPQDLSDELVRTRAALHSAQRNQQRLWWEAQRLHVQLEKKAEDHKQLWEELRRFATWRRRGAHAPRQELQPGTFMGDVQSARSCAGMLQAGVTSRSLVLGLRPKPGSHGGSSHSAHTASGLALAPAVAAQQTGPHRGVSGGDQGACEGMQSGSSSGRPSNVQSGGSGRGPCIISTGSCEGRSPMAEAAQHAREMSRSDPATDPPASIGCGPQSGRRDPVSVDASALGDATSTSPAHTQTTDLTQTGSQHTLAAANSLHPAIEDAACLKMRLGQGEDQVTCSQQASPTLIAGARLTTTFPFEVVHRTNSLETDSQDAPSACQPHGTGPGKSTSRTASMSCIPAEPGERPSTGATAAVDPVINPLNPESPVNLHVRDLDTASQGGVAPALGEQAASGEAKAARPASPSAGRSAEELAPISHLQPDTLKSPVAQLHVPHTRPTPLIPMAVACRVPVPDWQPLQGVQHWSRANCGSPFAIASPVMPAPPPPETLEGGDVQQRRADDSCLQPTLRPGTSPTDPSPDARAWTLRLDDGLSVALAGAAAGAEAAVARALVARQPC</sequence>
<gene>
    <name evidence="2" type="ORF">g.51734</name>
</gene>
<feature type="region of interest" description="Disordered" evidence="1">
    <location>
        <begin position="391"/>
        <end position="410"/>
    </location>
</feature>
<proteinExistence type="predicted"/>
<feature type="compositionally biased region" description="Polar residues" evidence="1">
    <location>
        <begin position="620"/>
        <end position="629"/>
    </location>
</feature>
<reference evidence="2" key="1">
    <citation type="submission" date="2015-08" db="EMBL/GenBank/DDBJ databases">
        <authorList>
            <person name="Babu N.S."/>
            <person name="Beckwith C.J."/>
            <person name="Beseler K.G."/>
            <person name="Brison A."/>
            <person name="Carone J.V."/>
            <person name="Caskin T.P."/>
            <person name="Diamond M."/>
            <person name="Durham M.E."/>
            <person name="Foxe J.M."/>
            <person name="Go M."/>
            <person name="Henderson B.A."/>
            <person name="Jones I.B."/>
            <person name="McGettigan J.A."/>
            <person name="Micheletti S.J."/>
            <person name="Nasrallah M.E."/>
            <person name="Ortiz D."/>
            <person name="Piller C.R."/>
            <person name="Privatt S.R."/>
            <person name="Schneider S.L."/>
            <person name="Sharp S."/>
            <person name="Smith T.C."/>
            <person name="Stanton J.D."/>
            <person name="Ullery H.E."/>
            <person name="Wilson R.J."/>
            <person name="Serrano M.G."/>
            <person name="Buck G."/>
            <person name="Lee V."/>
            <person name="Wang Y."/>
            <person name="Carvalho R."/>
            <person name="Voegtly L."/>
            <person name="Shi R."/>
            <person name="Duckworth R."/>
            <person name="Johnson A."/>
            <person name="Loviza R."/>
            <person name="Walstead R."/>
            <person name="Shah Z."/>
            <person name="Kiflezghi M."/>
            <person name="Wade K."/>
            <person name="Ball S.L."/>
            <person name="Bradley K.W."/>
            <person name="Asai D.J."/>
            <person name="Bowman C.A."/>
            <person name="Russell D.A."/>
            <person name="Pope W.H."/>
            <person name="Jacobs-Sera D."/>
            <person name="Hendrix R.W."/>
            <person name="Hatfull G.F."/>
        </authorList>
    </citation>
    <scope>NUCLEOTIDE SEQUENCE</scope>
</reference>
<feature type="compositionally biased region" description="Low complexity" evidence="1">
    <location>
        <begin position="688"/>
        <end position="701"/>
    </location>
</feature>
<feature type="compositionally biased region" description="Polar residues" evidence="1">
    <location>
        <begin position="442"/>
        <end position="455"/>
    </location>
</feature>
<dbReference type="AlphaFoldDB" id="A0A1D2A3S4"/>
<name>A0A1D2A3S4_AUXPR</name>
<feature type="compositionally biased region" description="Gly residues" evidence="1">
    <location>
        <begin position="12"/>
        <end position="23"/>
    </location>
</feature>
<organism evidence="2">
    <name type="scientific">Auxenochlorella protothecoides</name>
    <name type="common">Green microalga</name>
    <name type="synonym">Chlorella protothecoides</name>
    <dbReference type="NCBI Taxonomy" id="3075"/>
    <lineage>
        <taxon>Eukaryota</taxon>
        <taxon>Viridiplantae</taxon>
        <taxon>Chlorophyta</taxon>
        <taxon>core chlorophytes</taxon>
        <taxon>Trebouxiophyceae</taxon>
        <taxon>Chlorellales</taxon>
        <taxon>Chlorellaceae</taxon>
        <taxon>Auxenochlorella</taxon>
    </lineage>
</organism>
<feature type="region of interest" description="Disordered" evidence="1">
    <location>
        <begin position="600"/>
        <end position="646"/>
    </location>
</feature>
<feature type="region of interest" description="Disordered" evidence="1">
    <location>
        <begin position="1"/>
        <end position="23"/>
    </location>
</feature>
<protein>
    <submittedName>
        <fullName evidence="2">Uncharacterized protein</fullName>
    </submittedName>
</protein>